<proteinExistence type="predicted"/>
<protein>
    <submittedName>
        <fullName evidence="1">Uncharacterized protein</fullName>
    </submittedName>
</protein>
<dbReference type="EMBL" id="GBXM01107385">
    <property type="protein sequence ID" value="JAH01192.1"/>
    <property type="molecule type" value="Transcribed_RNA"/>
</dbReference>
<evidence type="ECO:0000313" key="1">
    <source>
        <dbReference type="EMBL" id="JAH01192.1"/>
    </source>
</evidence>
<name>A0A0E9PA84_ANGAN</name>
<sequence>MVFFHFNKAKDFDLCTLQSTLF</sequence>
<organism evidence="1">
    <name type="scientific">Anguilla anguilla</name>
    <name type="common">European freshwater eel</name>
    <name type="synonym">Muraena anguilla</name>
    <dbReference type="NCBI Taxonomy" id="7936"/>
    <lineage>
        <taxon>Eukaryota</taxon>
        <taxon>Metazoa</taxon>
        <taxon>Chordata</taxon>
        <taxon>Craniata</taxon>
        <taxon>Vertebrata</taxon>
        <taxon>Euteleostomi</taxon>
        <taxon>Actinopterygii</taxon>
        <taxon>Neopterygii</taxon>
        <taxon>Teleostei</taxon>
        <taxon>Anguilliformes</taxon>
        <taxon>Anguillidae</taxon>
        <taxon>Anguilla</taxon>
    </lineage>
</organism>
<reference evidence="1" key="2">
    <citation type="journal article" date="2015" name="Fish Shellfish Immunol.">
        <title>Early steps in the European eel (Anguilla anguilla)-Vibrio vulnificus interaction in the gills: Role of the RtxA13 toxin.</title>
        <authorList>
            <person name="Callol A."/>
            <person name="Pajuelo D."/>
            <person name="Ebbesson L."/>
            <person name="Teles M."/>
            <person name="MacKenzie S."/>
            <person name="Amaro C."/>
        </authorList>
    </citation>
    <scope>NUCLEOTIDE SEQUENCE</scope>
</reference>
<reference evidence="1" key="1">
    <citation type="submission" date="2014-11" db="EMBL/GenBank/DDBJ databases">
        <authorList>
            <person name="Amaro Gonzalez C."/>
        </authorList>
    </citation>
    <scope>NUCLEOTIDE SEQUENCE</scope>
</reference>
<dbReference type="AlphaFoldDB" id="A0A0E9PA84"/>
<accession>A0A0E9PA84</accession>